<dbReference type="InterPro" id="IPR010260">
    <property type="entry name" value="AlpA"/>
</dbReference>
<dbReference type="AlphaFoldDB" id="A0A8B3F6F4"/>
<evidence type="ECO:0000313" key="1">
    <source>
        <dbReference type="EMBL" id="RKO75479.1"/>
    </source>
</evidence>
<evidence type="ECO:0000313" key="2">
    <source>
        <dbReference type="Proteomes" id="UP000269665"/>
    </source>
</evidence>
<dbReference type="EMBL" id="PSZG01000001">
    <property type="protein sequence ID" value="RKO75479.1"/>
    <property type="molecule type" value="Genomic_DNA"/>
</dbReference>
<reference evidence="1 2" key="1">
    <citation type="journal article" date="2018" name="BMC Genomics">
        <title>High genomic variability in the plant pathogenic bacterium Pectobacterium parmentieri deciphered from de novo assembled complete genomes.</title>
        <authorList>
            <person name="Zoledowska S."/>
            <person name="Motyka-Pomagruk A."/>
            <person name="Sledz W."/>
            <person name="Mengoni A."/>
            <person name="Lojkowska E."/>
        </authorList>
    </citation>
    <scope>NUCLEOTIDE SEQUENCE [LARGE SCALE GENOMIC DNA]</scope>
    <source>
        <strain evidence="1 2">IFB5626</strain>
    </source>
</reference>
<comment type="caution">
    <text evidence="1">The sequence shown here is derived from an EMBL/GenBank/DDBJ whole genome shotgun (WGS) entry which is preliminary data.</text>
</comment>
<gene>
    <name evidence="1" type="ORF">C5E00_01065</name>
</gene>
<protein>
    <submittedName>
        <fullName evidence="1">AlpA family phage regulatory protein</fullName>
    </submittedName>
</protein>
<name>A0A8B3F6F4_PECPM</name>
<dbReference type="GeneID" id="45850117"/>
<dbReference type="RefSeq" id="WP_033071106.1">
    <property type="nucleotide sequence ID" value="NZ_CP015749.1"/>
</dbReference>
<organism evidence="1 2">
    <name type="scientific">Pectobacterium parmentieri</name>
    <dbReference type="NCBI Taxonomy" id="1905730"/>
    <lineage>
        <taxon>Bacteria</taxon>
        <taxon>Pseudomonadati</taxon>
        <taxon>Pseudomonadota</taxon>
        <taxon>Gammaproteobacteria</taxon>
        <taxon>Enterobacterales</taxon>
        <taxon>Pectobacteriaceae</taxon>
        <taxon>Pectobacterium</taxon>
    </lineage>
</organism>
<sequence length="94" mass="10763">MSEKVLREKAVCEKVGINRITLRHMWESDQFPAPFSLTGSRAIGWREADIDGWIVKQSRAKRRAAVIARQVWGKPEPTMPEAISMLAQPLFEQE</sequence>
<dbReference type="Proteomes" id="UP000269665">
    <property type="component" value="Unassembled WGS sequence"/>
</dbReference>
<accession>A0A8B3F6F4</accession>
<proteinExistence type="predicted"/>
<dbReference type="Pfam" id="PF05930">
    <property type="entry name" value="Phage_AlpA"/>
    <property type="match status" value="1"/>
</dbReference>
<dbReference type="KEGG" id="ppar:A8F97_11665"/>
<dbReference type="OrthoDB" id="8455288at2"/>